<keyword evidence="6" id="KW-0413">Isomerase</keyword>
<name>A0A9P6KZI2_9MICR</name>
<evidence type="ECO:0000313" key="11">
    <source>
        <dbReference type="EMBL" id="KAF9764505.1"/>
    </source>
</evidence>
<dbReference type="Pfam" id="PF16198">
    <property type="entry name" value="TruB_C_2"/>
    <property type="match status" value="1"/>
</dbReference>
<dbReference type="NCBIfam" id="TIGR00451">
    <property type="entry name" value="unchar_dom_2"/>
    <property type="match status" value="1"/>
</dbReference>
<evidence type="ECO:0000256" key="8">
    <source>
        <dbReference type="SAM" id="MobiDB-lite"/>
    </source>
</evidence>
<evidence type="ECO:0000256" key="4">
    <source>
        <dbReference type="ARBA" id="ARBA00008999"/>
    </source>
</evidence>
<dbReference type="GO" id="GO:0000495">
    <property type="term" value="P:box H/ACA sno(s)RNA 3'-end processing"/>
    <property type="evidence" value="ECO:0007669"/>
    <property type="project" value="TreeGrafter"/>
</dbReference>
<dbReference type="Pfam" id="PF01472">
    <property type="entry name" value="PUA"/>
    <property type="match status" value="1"/>
</dbReference>
<dbReference type="Proteomes" id="UP000740883">
    <property type="component" value="Unassembled WGS sequence"/>
</dbReference>
<dbReference type="InterPro" id="IPR004802">
    <property type="entry name" value="tRNA_PsdUridine_synth_B_fam"/>
</dbReference>
<keyword evidence="11" id="KW-0687">Ribonucleoprotein</keyword>
<evidence type="ECO:0000313" key="12">
    <source>
        <dbReference type="Proteomes" id="UP000740883"/>
    </source>
</evidence>
<keyword evidence="12" id="KW-1185">Reference proteome</keyword>
<dbReference type="Gene3D" id="3.30.2350.10">
    <property type="entry name" value="Pseudouridine synthase"/>
    <property type="match status" value="1"/>
</dbReference>
<comment type="catalytic activity">
    <reaction evidence="3">
        <text>uridine in 5S rRNA = pseudouridine in 5S rRNA</text>
        <dbReference type="Rhea" id="RHEA:47036"/>
        <dbReference type="Rhea" id="RHEA-COMP:11730"/>
        <dbReference type="Rhea" id="RHEA-COMP:11731"/>
        <dbReference type="ChEBI" id="CHEBI:65314"/>
        <dbReference type="ChEBI" id="CHEBI:65315"/>
    </reaction>
</comment>
<dbReference type="OrthoDB" id="10250002at2759"/>
<dbReference type="CDD" id="cd21148">
    <property type="entry name" value="PUA_Cbf5"/>
    <property type="match status" value="1"/>
</dbReference>
<comment type="catalytic activity">
    <reaction evidence="2">
        <text>uridine in snRNA = pseudouridine in snRNA</text>
        <dbReference type="Rhea" id="RHEA:51124"/>
        <dbReference type="Rhea" id="RHEA-COMP:12891"/>
        <dbReference type="Rhea" id="RHEA-COMP:12892"/>
        <dbReference type="ChEBI" id="CHEBI:65314"/>
        <dbReference type="ChEBI" id="CHEBI:65315"/>
    </reaction>
</comment>
<dbReference type="GO" id="GO:0031120">
    <property type="term" value="P:snRNA pseudouridine synthesis"/>
    <property type="evidence" value="ECO:0007669"/>
    <property type="project" value="TreeGrafter"/>
</dbReference>
<dbReference type="PANTHER" id="PTHR23127:SF0">
    <property type="entry name" value="H_ACA RIBONUCLEOPROTEIN COMPLEX SUBUNIT DKC1"/>
    <property type="match status" value="1"/>
</dbReference>
<feature type="region of interest" description="Disordered" evidence="8">
    <location>
        <begin position="1"/>
        <end position="28"/>
    </location>
</feature>
<dbReference type="CDD" id="cd02572">
    <property type="entry name" value="PseudoU_synth_hDyskerin"/>
    <property type="match status" value="1"/>
</dbReference>
<dbReference type="GO" id="GO:0009982">
    <property type="term" value="F:pseudouridine synthase activity"/>
    <property type="evidence" value="ECO:0007669"/>
    <property type="project" value="InterPro"/>
</dbReference>
<dbReference type="Pfam" id="PF08068">
    <property type="entry name" value="DKCLD"/>
    <property type="match status" value="1"/>
</dbReference>
<dbReference type="AlphaFoldDB" id="A0A9P6KZI2"/>
<evidence type="ECO:0000256" key="7">
    <source>
        <dbReference type="ARBA" id="ARBA00072225"/>
    </source>
</evidence>
<evidence type="ECO:0000256" key="3">
    <source>
        <dbReference type="ARBA" id="ARBA00001896"/>
    </source>
</evidence>
<dbReference type="Pfam" id="PF01509">
    <property type="entry name" value="TruB_N"/>
    <property type="match status" value="1"/>
</dbReference>
<evidence type="ECO:0000256" key="2">
    <source>
        <dbReference type="ARBA" id="ARBA00001832"/>
    </source>
</evidence>
<dbReference type="SMART" id="SM01136">
    <property type="entry name" value="DKCLD"/>
    <property type="match status" value="1"/>
</dbReference>
<dbReference type="PANTHER" id="PTHR23127">
    <property type="entry name" value="CENTROMERE/MICROTUBULE BINDING PROTEIN CBF5"/>
    <property type="match status" value="1"/>
</dbReference>
<dbReference type="NCBIfam" id="TIGR00425">
    <property type="entry name" value="CBF5"/>
    <property type="match status" value="1"/>
</dbReference>
<dbReference type="InterPro" id="IPR012960">
    <property type="entry name" value="Dyskerin-like"/>
</dbReference>
<dbReference type="InterPro" id="IPR020103">
    <property type="entry name" value="PsdUridine_synth_cat_dom_sf"/>
</dbReference>
<reference evidence="11 12" key="1">
    <citation type="journal article" date="2020" name="Genome Biol. Evol.">
        <title>Comparative genomics of strictly vertically transmitted, feminizing microsporidia endosymbionts of amphipod crustaceans.</title>
        <authorList>
            <person name="Cormier A."/>
            <person name="Chebbi M.A."/>
            <person name="Giraud I."/>
            <person name="Wattier R."/>
            <person name="Teixeira M."/>
            <person name="Gilbert C."/>
            <person name="Rigaud T."/>
            <person name="Cordaux R."/>
        </authorList>
    </citation>
    <scope>NUCLEOTIDE SEQUENCE [LARGE SCALE GENOMIC DNA]</scope>
    <source>
        <strain evidence="11 12">Ou3-Ou53</strain>
    </source>
</reference>
<evidence type="ECO:0000256" key="5">
    <source>
        <dbReference type="ARBA" id="ARBA00019272"/>
    </source>
</evidence>
<dbReference type="NCBIfam" id="NF003280">
    <property type="entry name" value="PRK04270.1"/>
    <property type="match status" value="1"/>
</dbReference>
<dbReference type="InterPro" id="IPR032819">
    <property type="entry name" value="TruB_C"/>
</dbReference>
<evidence type="ECO:0000259" key="10">
    <source>
        <dbReference type="SMART" id="SM01136"/>
    </source>
</evidence>
<proteinExistence type="inferred from homology"/>
<accession>A0A9P6KZI2</accession>
<comment type="similarity">
    <text evidence="4">Belongs to the pseudouridine synthase TruB family.</text>
</comment>
<dbReference type="InterPro" id="IPR002478">
    <property type="entry name" value="PUA"/>
</dbReference>
<dbReference type="InterPro" id="IPR015947">
    <property type="entry name" value="PUA-like_sf"/>
</dbReference>
<dbReference type="Gene3D" id="2.30.130.10">
    <property type="entry name" value="PUA domain"/>
    <property type="match status" value="1"/>
</dbReference>
<evidence type="ECO:0000256" key="1">
    <source>
        <dbReference type="ARBA" id="ARBA00001166"/>
    </source>
</evidence>
<feature type="compositionally biased region" description="Basic and acidic residues" evidence="8">
    <location>
        <begin position="1"/>
        <end position="16"/>
    </location>
</feature>
<feature type="domain" description="PUA" evidence="9">
    <location>
        <begin position="276"/>
        <end position="350"/>
    </location>
</feature>
<dbReference type="InterPro" id="IPR002501">
    <property type="entry name" value="PsdUridine_synth_N"/>
</dbReference>
<dbReference type="PROSITE" id="PS50890">
    <property type="entry name" value="PUA"/>
    <property type="match status" value="1"/>
</dbReference>
<evidence type="ECO:0000259" key="9">
    <source>
        <dbReference type="SMART" id="SM00359"/>
    </source>
</evidence>
<dbReference type="InterPro" id="IPR036974">
    <property type="entry name" value="PUA_sf"/>
</dbReference>
<feature type="domain" description="Dyskerin-like" evidence="10">
    <location>
        <begin position="32"/>
        <end position="87"/>
    </location>
</feature>
<dbReference type="GO" id="GO:1990904">
    <property type="term" value="C:ribonucleoprotein complex"/>
    <property type="evidence" value="ECO:0007669"/>
    <property type="project" value="UniProtKB-KW"/>
</dbReference>
<dbReference type="GO" id="GO:0031118">
    <property type="term" value="P:rRNA pseudouridine synthesis"/>
    <property type="evidence" value="ECO:0007669"/>
    <property type="project" value="TreeGrafter"/>
</dbReference>
<organism evidence="11 12">
    <name type="scientific">Nosema granulosis</name>
    <dbReference type="NCBI Taxonomy" id="83296"/>
    <lineage>
        <taxon>Eukaryota</taxon>
        <taxon>Fungi</taxon>
        <taxon>Fungi incertae sedis</taxon>
        <taxon>Microsporidia</taxon>
        <taxon>Nosematidae</taxon>
        <taxon>Nosema</taxon>
    </lineage>
</organism>
<dbReference type="SUPFAM" id="SSF88697">
    <property type="entry name" value="PUA domain-like"/>
    <property type="match status" value="1"/>
</dbReference>
<dbReference type="SUPFAM" id="SSF55120">
    <property type="entry name" value="Pseudouridine synthase"/>
    <property type="match status" value="1"/>
</dbReference>
<comment type="caution">
    <text evidence="11">The sequence shown here is derived from an EMBL/GenBank/DDBJ whole genome shotgun (WGS) entry which is preliminary data.</text>
</comment>
<dbReference type="EMBL" id="SBJO01000019">
    <property type="protein sequence ID" value="KAF9764505.1"/>
    <property type="molecule type" value="Genomic_DNA"/>
</dbReference>
<dbReference type="InterPro" id="IPR004521">
    <property type="entry name" value="Uncharacterised_CHP00451"/>
</dbReference>
<sequence length="370" mass="41804">MSVKTEKNTSETDLNSKIEPSPQDTVRNDMLDASPLLKDVDKMLVKSTDYTPIGCGHLPMNRPLDQYIDYGIIHIDKSSNPSSHEVVTWVKNILKCEKTGHCGTLDPKVSGVLTICLNRATRLTKSQQTLGKEYVCVIEFNDKPKRKAFLKAVKTLTGLLYQRPPLMCAVKRDIRLRNIYNIEILEFNKENKLALFKVSCEAGTYIRTLCVHIGILMGCGATMKELRRIRSGTTEEDKCYTLHDLLDANYIYEQTRNEYYLRKLIRPLEELLIGYPKVMIKDSCVNAICYGAKLSVNGVLKYDSNIDTDTTVVLITAKGEAVALGTAIVSSPEIELMNHGFVCKTKRLIMEKDLYAKSWGLKNEFEILSD</sequence>
<dbReference type="FunFam" id="3.30.2350.10:FF:000001">
    <property type="entry name" value="H/ACA ribonucleoprotein complex subunit CBF5"/>
    <property type="match status" value="1"/>
</dbReference>
<dbReference type="GO" id="GO:0003723">
    <property type="term" value="F:RNA binding"/>
    <property type="evidence" value="ECO:0007669"/>
    <property type="project" value="InterPro"/>
</dbReference>
<dbReference type="GO" id="GO:1990481">
    <property type="term" value="P:mRNA pseudouridine synthesis"/>
    <property type="evidence" value="ECO:0007669"/>
    <property type="project" value="TreeGrafter"/>
</dbReference>
<gene>
    <name evidence="11" type="primary">cbf5</name>
    <name evidence="11" type="ORF">NGRA_0502</name>
</gene>
<dbReference type="SMART" id="SM00359">
    <property type="entry name" value="PUA"/>
    <property type="match status" value="1"/>
</dbReference>
<evidence type="ECO:0000256" key="6">
    <source>
        <dbReference type="ARBA" id="ARBA00023235"/>
    </source>
</evidence>
<comment type="catalytic activity">
    <reaction evidence="1">
        <text>a uridine in mRNA = a pseudouridine in mRNA</text>
        <dbReference type="Rhea" id="RHEA:56644"/>
        <dbReference type="Rhea" id="RHEA-COMP:14658"/>
        <dbReference type="Rhea" id="RHEA-COMP:14659"/>
        <dbReference type="ChEBI" id="CHEBI:65314"/>
        <dbReference type="ChEBI" id="CHEBI:65315"/>
    </reaction>
</comment>
<protein>
    <recommendedName>
        <fullName evidence="5">H/ACA ribonucleoprotein complex subunit CBF5</fullName>
    </recommendedName>
    <alternativeName>
        <fullName evidence="7">H/ACA ribonucleoprotein complex subunit cbf5</fullName>
    </alternativeName>
</protein>